<dbReference type="PANTHER" id="PTHR33777:SF1">
    <property type="entry name" value="UPF0045 PROTEIN ECM15"/>
    <property type="match status" value="1"/>
</dbReference>
<dbReference type="NCBIfam" id="TIGR00106">
    <property type="entry name" value="MTH1187 family thiamine-binding protein"/>
    <property type="match status" value="1"/>
</dbReference>
<organism evidence="3">
    <name type="scientific">Thermodesulfatator atlanticus</name>
    <dbReference type="NCBI Taxonomy" id="501497"/>
    <lineage>
        <taxon>Bacteria</taxon>
        <taxon>Pseudomonadati</taxon>
        <taxon>Thermodesulfobacteriota</taxon>
        <taxon>Thermodesulfobacteria</taxon>
        <taxon>Thermodesulfobacteriales</taxon>
        <taxon>Thermodesulfatatoraceae</taxon>
        <taxon>Thermodesulfatator</taxon>
    </lineage>
</organism>
<protein>
    <submittedName>
        <fullName evidence="3">MTH1187 family thiamine-binding protein</fullName>
    </submittedName>
</protein>
<comment type="caution">
    <text evidence="3">The sequence shown here is derived from an EMBL/GenBank/DDBJ whole genome shotgun (WGS) entry which is preliminary data.</text>
</comment>
<dbReference type="SUPFAM" id="SSF89957">
    <property type="entry name" value="MTH1187/YkoF-like"/>
    <property type="match status" value="1"/>
</dbReference>
<name>A0A7V5U1T9_9BACT</name>
<evidence type="ECO:0000313" key="3">
    <source>
        <dbReference type="EMBL" id="HHI96449.1"/>
    </source>
</evidence>
<dbReference type="InterPro" id="IPR029756">
    <property type="entry name" value="MTH1187/YkoF-like"/>
</dbReference>
<dbReference type="Gene3D" id="3.30.70.930">
    <property type="match status" value="1"/>
</dbReference>
<dbReference type="InterPro" id="IPR002767">
    <property type="entry name" value="Thiamine_BP"/>
</dbReference>
<reference evidence="3" key="1">
    <citation type="journal article" date="2020" name="mSystems">
        <title>Genome- and Community-Level Interaction Insights into Carbon Utilization and Element Cycling Functions of Hydrothermarchaeota in Hydrothermal Sediment.</title>
        <authorList>
            <person name="Zhou Z."/>
            <person name="Liu Y."/>
            <person name="Xu W."/>
            <person name="Pan J."/>
            <person name="Luo Z.H."/>
            <person name="Li M."/>
        </authorList>
    </citation>
    <scope>NUCLEOTIDE SEQUENCE [LARGE SCALE GENOMIC DNA]</scope>
    <source>
        <strain evidence="3">HyVt-533</strain>
    </source>
</reference>
<dbReference type="GO" id="GO:0005829">
    <property type="term" value="C:cytosol"/>
    <property type="evidence" value="ECO:0007669"/>
    <property type="project" value="TreeGrafter"/>
</dbReference>
<dbReference type="Proteomes" id="UP000886101">
    <property type="component" value="Unassembled WGS sequence"/>
</dbReference>
<evidence type="ECO:0000256" key="1">
    <source>
        <dbReference type="ARBA" id="ARBA00010272"/>
    </source>
</evidence>
<dbReference type="EMBL" id="DROK01000037">
    <property type="protein sequence ID" value="HHI96449.1"/>
    <property type="molecule type" value="Genomic_DNA"/>
</dbReference>
<dbReference type="PANTHER" id="PTHR33777">
    <property type="entry name" value="UPF0045 PROTEIN ECM15"/>
    <property type="match status" value="1"/>
</dbReference>
<comment type="similarity">
    <text evidence="1">Belongs to the UPF0045 family.</text>
</comment>
<dbReference type="Pfam" id="PF01910">
    <property type="entry name" value="Thiamine_BP"/>
    <property type="match status" value="1"/>
</dbReference>
<dbReference type="AlphaFoldDB" id="A0A7V5U1T9"/>
<feature type="domain" description="Thiamine-binding protein" evidence="2">
    <location>
        <begin position="4"/>
        <end position="95"/>
    </location>
</feature>
<accession>A0A7V5U1T9</accession>
<gene>
    <name evidence="3" type="ORF">ENJ96_01195</name>
</gene>
<proteinExistence type="inferred from homology"/>
<evidence type="ECO:0000259" key="2">
    <source>
        <dbReference type="Pfam" id="PF01910"/>
    </source>
</evidence>
<dbReference type="InterPro" id="IPR051614">
    <property type="entry name" value="UPF0045_domain"/>
</dbReference>
<sequence>MALMEISVIPLGTGSTSLGRYVAEIEKYLVEHNIPHTLTDMGTIIEGEVEELLALARKLHEIPFKAGAKRVYTALKIDDRRDKEVHLGTKTESVKRQLGEMA</sequence>